<dbReference type="GO" id="GO:0005524">
    <property type="term" value="F:ATP binding"/>
    <property type="evidence" value="ECO:0007669"/>
    <property type="project" value="UniProtKB-KW"/>
</dbReference>
<evidence type="ECO:0000256" key="7">
    <source>
        <dbReference type="ARBA" id="ARBA00022741"/>
    </source>
</evidence>
<organism evidence="17 18">
    <name type="scientific">Mameliella alba</name>
    <dbReference type="NCBI Taxonomy" id="561184"/>
    <lineage>
        <taxon>Bacteria</taxon>
        <taxon>Pseudomonadati</taxon>
        <taxon>Pseudomonadota</taxon>
        <taxon>Alphaproteobacteria</taxon>
        <taxon>Rhodobacterales</taxon>
        <taxon>Roseobacteraceae</taxon>
        <taxon>Mameliella</taxon>
    </lineage>
</organism>
<evidence type="ECO:0000256" key="2">
    <source>
        <dbReference type="ARBA" id="ARBA00004370"/>
    </source>
</evidence>
<feature type="domain" description="Response regulatory" evidence="16">
    <location>
        <begin position="467"/>
        <end position="586"/>
    </location>
</feature>
<dbReference type="PANTHER" id="PTHR45339">
    <property type="entry name" value="HYBRID SIGNAL TRANSDUCTION HISTIDINE KINASE J"/>
    <property type="match status" value="1"/>
</dbReference>
<keyword evidence="12 14" id="KW-0472">Membrane</keyword>
<dbReference type="Gene3D" id="1.10.287.130">
    <property type="match status" value="1"/>
</dbReference>
<sequence length="607" mass="66410">MEQIRTNARTLRALIAITIALGLAALLLDYNRAHGVSRELTVRNLNTMLWSISELNFESQRLIGILKDYEHGTVDLETAQLRFDVLWSRVDIVRAKPFGESTGFHELVADFDRFLHEGDGILFASEPPTQAQLSHLVDRLNNLTIHSRRLWSGNFGTQNPASRVLDEFEDLTATRLTDFGAITLLVLLMLYVLAEIFFAGRGQRKEAELRREAAEANAAKTRFLANVSHEIRTPLNGILGMASELSESQLTEDQAQCLQIIEQSGTVLLGTINDVLDLSRIEAGQLSVEARPFALRGLVEAACALYGARAREKDLYLTLDIQDNLPPILMGDEFRIRQVLHNLIANAVKFTSDGGVMVRVRPDLDGSRLVIAVQDSGPGIEREAQARIFEPFLQADASVTRRHGGSGLGLTISRQLCQAMGGDLMVVSRPGHGATFFCDLPLRAASAEEALQVRVETARPPDLSGRCILVADDNATNRLILDRFLRNTGAEVQFAETGEEALALVRAGGIDMVLMDVQMPVMDGVAATREIRRLEKDGGAPRTGIIAVTANVLSHQVQGYRAAGMDDVLCKPVSKRDLMVVLADRMATAPVATGVGTEEPFLRASSS</sequence>
<evidence type="ECO:0000256" key="3">
    <source>
        <dbReference type="ARBA" id="ARBA00012438"/>
    </source>
</evidence>
<dbReference type="GO" id="GO:0016020">
    <property type="term" value="C:membrane"/>
    <property type="evidence" value="ECO:0007669"/>
    <property type="project" value="UniProtKB-SubCell"/>
</dbReference>
<dbReference type="CDD" id="cd00082">
    <property type="entry name" value="HisKA"/>
    <property type="match status" value="1"/>
</dbReference>
<keyword evidence="5" id="KW-0808">Transferase</keyword>
<dbReference type="AlphaFoldDB" id="A0A0B3S3U5"/>
<dbReference type="STRING" id="561184.SAMN05216376_12813"/>
<dbReference type="Proteomes" id="UP000030960">
    <property type="component" value="Unassembled WGS sequence"/>
</dbReference>
<dbReference type="EMBL" id="JSUQ01000002">
    <property type="protein sequence ID" value="KHQ54907.1"/>
    <property type="molecule type" value="Genomic_DNA"/>
</dbReference>
<dbReference type="SUPFAM" id="SSF52172">
    <property type="entry name" value="CheY-like"/>
    <property type="match status" value="1"/>
</dbReference>
<dbReference type="EC" id="2.7.13.3" evidence="3"/>
<dbReference type="SUPFAM" id="SSF55874">
    <property type="entry name" value="ATPase domain of HSP90 chaperone/DNA topoisomerase II/histidine kinase"/>
    <property type="match status" value="1"/>
</dbReference>
<dbReference type="InterPro" id="IPR036890">
    <property type="entry name" value="HATPase_C_sf"/>
</dbReference>
<evidence type="ECO:0000256" key="11">
    <source>
        <dbReference type="ARBA" id="ARBA00023012"/>
    </source>
</evidence>
<feature type="modified residue" description="4-aspartylphosphate" evidence="13">
    <location>
        <position position="516"/>
    </location>
</feature>
<keyword evidence="4 13" id="KW-0597">Phosphoprotein</keyword>
<comment type="subcellular location">
    <subcellularLocation>
        <location evidence="2">Membrane</location>
    </subcellularLocation>
</comment>
<dbReference type="FunFam" id="1.10.287.130:FF:000004">
    <property type="entry name" value="Ethylene receptor 1"/>
    <property type="match status" value="1"/>
</dbReference>
<evidence type="ECO:0000256" key="1">
    <source>
        <dbReference type="ARBA" id="ARBA00000085"/>
    </source>
</evidence>
<dbReference type="InterPro" id="IPR004358">
    <property type="entry name" value="Sig_transdc_His_kin-like_C"/>
</dbReference>
<dbReference type="InterPro" id="IPR001789">
    <property type="entry name" value="Sig_transdc_resp-reg_receiver"/>
</dbReference>
<keyword evidence="9" id="KW-0067">ATP-binding</keyword>
<dbReference type="Gene3D" id="3.30.565.10">
    <property type="entry name" value="Histidine kinase-like ATPase, C-terminal domain"/>
    <property type="match status" value="1"/>
</dbReference>
<evidence type="ECO:0000256" key="14">
    <source>
        <dbReference type="SAM" id="Phobius"/>
    </source>
</evidence>
<reference evidence="17 18" key="1">
    <citation type="submission" date="2014-10" db="EMBL/GenBank/DDBJ databases">
        <title>Genome sequence of Ponticoccus sp. strain UMTAT08 isolated from clonal culture of toxic dinoflagellate Alexandrium tamiyavanichii.</title>
        <authorList>
            <person name="Gan H.Y."/>
            <person name="Muhd D.-D."/>
            <person name="Mohd Noor M.E."/>
            <person name="Yeong Y.S."/>
            <person name="Usup G."/>
        </authorList>
    </citation>
    <scope>NUCLEOTIDE SEQUENCE [LARGE SCALE GENOMIC DNA]</scope>
    <source>
        <strain evidence="17 18">UMTAT08</strain>
    </source>
</reference>
<evidence type="ECO:0000256" key="6">
    <source>
        <dbReference type="ARBA" id="ARBA00022692"/>
    </source>
</evidence>
<evidence type="ECO:0000256" key="10">
    <source>
        <dbReference type="ARBA" id="ARBA00022989"/>
    </source>
</evidence>
<dbReference type="InterPro" id="IPR036097">
    <property type="entry name" value="HisK_dim/P_sf"/>
</dbReference>
<gene>
    <name evidence="17" type="ORF">OA50_00743</name>
</gene>
<dbReference type="InterPro" id="IPR003594">
    <property type="entry name" value="HATPase_dom"/>
</dbReference>
<feature type="domain" description="Histidine kinase" evidence="15">
    <location>
        <begin position="226"/>
        <end position="444"/>
    </location>
</feature>
<dbReference type="InterPro" id="IPR005467">
    <property type="entry name" value="His_kinase_dom"/>
</dbReference>
<dbReference type="SMART" id="SM00448">
    <property type="entry name" value="REC"/>
    <property type="match status" value="1"/>
</dbReference>
<dbReference type="CDD" id="cd17546">
    <property type="entry name" value="REC_hyHK_CKI1_RcsC-like"/>
    <property type="match status" value="1"/>
</dbReference>
<dbReference type="Pfam" id="PF02518">
    <property type="entry name" value="HATPase_c"/>
    <property type="match status" value="1"/>
</dbReference>
<dbReference type="PROSITE" id="PS50109">
    <property type="entry name" value="HIS_KIN"/>
    <property type="match status" value="1"/>
</dbReference>
<evidence type="ECO:0000256" key="13">
    <source>
        <dbReference type="PROSITE-ProRule" id="PRU00169"/>
    </source>
</evidence>
<evidence type="ECO:0000256" key="5">
    <source>
        <dbReference type="ARBA" id="ARBA00022679"/>
    </source>
</evidence>
<dbReference type="OrthoDB" id="9801651at2"/>
<evidence type="ECO:0000259" key="15">
    <source>
        <dbReference type="PROSITE" id="PS50109"/>
    </source>
</evidence>
<dbReference type="RefSeq" id="WP_052244267.1">
    <property type="nucleotide sequence ID" value="NZ_JSUQ01000002.1"/>
</dbReference>
<evidence type="ECO:0000259" key="16">
    <source>
        <dbReference type="PROSITE" id="PS50110"/>
    </source>
</evidence>
<evidence type="ECO:0000313" key="18">
    <source>
        <dbReference type="Proteomes" id="UP000030960"/>
    </source>
</evidence>
<dbReference type="PROSITE" id="PS50110">
    <property type="entry name" value="RESPONSE_REGULATORY"/>
    <property type="match status" value="1"/>
</dbReference>
<dbReference type="InterPro" id="IPR003661">
    <property type="entry name" value="HisK_dim/P_dom"/>
</dbReference>
<comment type="caution">
    <text evidence="17">The sequence shown here is derived from an EMBL/GenBank/DDBJ whole genome shotgun (WGS) entry which is preliminary data.</text>
</comment>
<dbReference type="SMART" id="SM00388">
    <property type="entry name" value="HisKA"/>
    <property type="match status" value="1"/>
</dbReference>
<dbReference type="Pfam" id="PF00512">
    <property type="entry name" value="HisKA"/>
    <property type="match status" value="1"/>
</dbReference>
<keyword evidence="11" id="KW-0902">Two-component regulatory system</keyword>
<proteinExistence type="predicted"/>
<evidence type="ECO:0000256" key="12">
    <source>
        <dbReference type="ARBA" id="ARBA00023136"/>
    </source>
</evidence>
<protein>
    <recommendedName>
        <fullName evidence="3">histidine kinase</fullName>
        <ecNumber evidence="3">2.7.13.3</ecNumber>
    </recommendedName>
</protein>
<dbReference type="PANTHER" id="PTHR45339:SF1">
    <property type="entry name" value="HYBRID SIGNAL TRANSDUCTION HISTIDINE KINASE J"/>
    <property type="match status" value="1"/>
</dbReference>
<accession>A0A0B3S3U5</accession>
<keyword evidence="7" id="KW-0547">Nucleotide-binding</keyword>
<keyword evidence="8 17" id="KW-0418">Kinase</keyword>
<name>A0A0B3S3U5_9RHOB</name>
<dbReference type="SUPFAM" id="SSF47384">
    <property type="entry name" value="Homodimeric domain of signal transducing histidine kinase"/>
    <property type="match status" value="1"/>
</dbReference>
<comment type="catalytic activity">
    <reaction evidence="1">
        <text>ATP + protein L-histidine = ADP + protein N-phospho-L-histidine.</text>
        <dbReference type="EC" id="2.7.13.3"/>
    </reaction>
</comment>
<feature type="transmembrane region" description="Helical" evidence="14">
    <location>
        <begin position="179"/>
        <end position="200"/>
    </location>
</feature>
<keyword evidence="18" id="KW-1185">Reference proteome</keyword>
<keyword evidence="6 14" id="KW-0812">Transmembrane</keyword>
<keyword evidence="10 14" id="KW-1133">Transmembrane helix</keyword>
<evidence type="ECO:0000256" key="8">
    <source>
        <dbReference type="ARBA" id="ARBA00022777"/>
    </source>
</evidence>
<dbReference type="SMART" id="SM00387">
    <property type="entry name" value="HATPase_c"/>
    <property type="match status" value="1"/>
</dbReference>
<evidence type="ECO:0000256" key="9">
    <source>
        <dbReference type="ARBA" id="ARBA00022840"/>
    </source>
</evidence>
<dbReference type="PRINTS" id="PR00344">
    <property type="entry name" value="BCTRLSENSOR"/>
</dbReference>
<evidence type="ECO:0000256" key="4">
    <source>
        <dbReference type="ARBA" id="ARBA00022553"/>
    </source>
</evidence>
<dbReference type="Gene3D" id="3.40.50.2300">
    <property type="match status" value="1"/>
</dbReference>
<dbReference type="InterPro" id="IPR011006">
    <property type="entry name" value="CheY-like_superfamily"/>
</dbReference>
<dbReference type="GO" id="GO:0000155">
    <property type="term" value="F:phosphorelay sensor kinase activity"/>
    <property type="evidence" value="ECO:0007669"/>
    <property type="project" value="InterPro"/>
</dbReference>
<evidence type="ECO:0000313" key="17">
    <source>
        <dbReference type="EMBL" id="KHQ54907.1"/>
    </source>
</evidence>
<dbReference type="FunFam" id="3.30.565.10:FF:000010">
    <property type="entry name" value="Sensor histidine kinase RcsC"/>
    <property type="match status" value="1"/>
</dbReference>
<dbReference type="CDD" id="cd16922">
    <property type="entry name" value="HATPase_EvgS-ArcB-TorS-like"/>
    <property type="match status" value="1"/>
</dbReference>
<dbReference type="Pfam" id="PF00072">
    <property type="entry name" value="Response_reg"/>
    <property type="match status" value="1"/>
</dbReference>